<evidence type="ECO:0000256" key="1">
    <source>
        <dbReference type="SAM" id="MobiDB-lite"/>
    </source>
</evidence>
<evidence type="ECO:0000313" key="2">
    <source>
        <dbReference type="EMBL" id="KAJ1080220.1"/>
    </source>
</evidence>
<reference evidence="2" key="1">
    <citation type="journal article" date="2022" name="bioRxiv">
        <title>Sequencing and chromosome-scale assembly of the giantPleurodeles waltlgenome.</title>
        <authorList>
            <person name="Brown T."/>
            <person name="Elewa A."/>
            <person name="Iarovenko S."/>
            <person name="Subramanian E."/>
            <person name="Araus A.J."/>
            <person name="Petzold A."/>
            <person name="Susuki M."/>
            <person name="Suzuki K.-i.T."/>
            <person name="Hayashi T."/>
            <person name="Toyoda A."/>
            <person name="Oliveira C."/>
            <person name="Osipova E."/>
            <person name="Leigh N.D."/>
            <person name="Simon A."/>
            <person name="Yun M.H."/>
        </authorList>
    </citation>
    <scope>NUCLEOTIDE SEQUENCE</scope>
    <source>
        <strain evidence="2">20211129_DDA</strain>
        <tissue evidence="2">Liver</tissue>
    </source>
</reference>
<accession>A0AAV7KMV9</accession>
<protein>
    <submittedName>
        <fullName evidence="2">Uncharacterized protein</fullName>
    </submittedName>
</protein>
<evidence type="ECO:0000313" key="3">
    <source>
        <dbReference type="Proteomes" id="UP001066276"/>
    </source>
</evidence>
<proteinExistence type="predicted"/>
<dbReference type="EMBL" id="JANPWB010000016">
    <property type="protein sequence ID" value="KAJ1080220.1"/>
    <property type="molecule type" value="Genomic_DNA"/>
</dbReference>
<comment type="caution">
    <text evidence="2">The sequence shown here is derived from an EMBL/GenBank/DDBJ whole genome shotgun (WGS) entry which is preliminary data.</text>
</comment>
<gene>
    <name evidence="2" type="ORF">NDU88_000440</name>
</gene>
<dbReference type="AlphaFoldDB" id="A0AAV7KMV9"/>
<feature type="region of interest" description="Disordered" evidence="1">
    <location>
        <begin position="1"/>
        <end position="25"/>
    </location>
</feature>
<dbReference type="Proteomes" id="UP001066276">
    <property type="component" value="Chromosome 12"/>
</dbReference>
<name>A0AAV7KMV9_PLEWA</name>
<feature type="compositionally biased region" description="Polar residues" evidence="1">
    <location>
        <begin position="1"/>
        <end position="10"/>
    </location>
</feature>
<sequence>MGLGSTQSGATPFRPRLSRTSHQCLQGSARSRYPSLTLLLRCVPGPRGPPQVKRLPSFVPGPRPYLEIAPHCHSLARGFASSPILPGGPHPWPGLAPLRLPTECVFRRVTRSQTASPPQLVVSAGVLHYLQPPGLLNPPPCPWPQPRTRACPCVLLGPPASSGAVSVRLSSARSFLGPPGPTGSSAATGEPARHLPLFYAVLTLTAMVRGTMQGLRAASNCSPVHGRDPSPGPAPCVLLGTPASSDTASVCLSRARSPLGPQAPAGTSAATGEPARRLPLLCAVRALSTSIRGTTQGRGLCRVLRPMDSEVPDGQIPALLELPRRPTHARPPPLGLPRSLDLNRPGEGSLPTFYSSAPPELTIQACAIFSAFVIPDMGKSRESVSKEMPVPGLGLPLRVKTVTQ</sequence>
<organism evidence="2 3">
    <name type="scientific">Pleurodeles waltl</name>
    <name type="common">Iberian ribbed newt</name>
    <dbReference type="NCBI Taxonomy" id="8319"/>
    <lineage>
        <taxon>Eukaryota</taxon>
        <taxon>Metazoa</taxon>
        <taxon>Chordata</taxon>
        <taxon>Craniata</taxon>
        <taxon>Vertebrata</taxon>
        <taxon>Euteleostomi</taxon>
        <taxon>Amphibia</taxon>
        <taxon>Batrachia</taxon>
        <taxon>Caudata</taxon>
        <taxon>Salamandroidea</taxon>
        <taxon>Salamandridae</taxon>
        <taxon>Pleurodelinae</taxon>
        <taxon>Pleurodeles</taxon>
    </lineage>
</organism>
<keyword evidence="3" id="KW-1185">Reference proteome</keyword>